<evidence type="ECO:0000256" key="1">
    <source>
        <dbReference type="ARBA" id="ARBA00008918"/>
    </source>
</evidence>
<keyword evidence="5" id="KW-1185">Reference proteome</keyword>
<evidence type="ECO:0000313" key="4">
    <source>
        <dbReference type="EMBL" id="SUO98519.1"/>
    </source>
</evidence>
<dbReference type="InterPro" id="IPR044996">
    <property type="entry name" value="COQ10-like"/>
</dbReference>
<dbReference type="Pfam" id="PF03364">
    <property type="entry name" value="Polyketide_cyc"/>
    <property type="match status" value="1"/>
</dbReference>
<dbReference type="InterPro" id="IPR005031">
    <property type="entry name" value="COQ10_START"/>
</dbReference>
<comment type="similarity">
    <text evidence="1">Belongs to the ribosome association toxin RatA family.</text>
</comment>
<proteinExistence type="inferred from homology"/>
<feature type="domain" description="Coenzyme Q-binding protein COQ10 START" evidence="3">
    <location>
        <begin position="11"/>
        <end position="133"/>
    </location>
</feature>
<sequence length="146" mass="16749">MPQIRKSKKLPFSAQQMFDLVADVEQYPQFLPWCAAARLVKRDETEIIGTLIVEKGGLRKSFTTRNRYQYPQWMNIALVEGPFKHLSGRWEFLPQEQGGCEVRYEMNFEVPFFLAPILGGVMEYMANTMVGAFAERAAQVYGQSAD</sequence>
<name>A0A380N148_9GAMM</name>
<dbReference type="EMBL" id="UHIA01000004">
    <property type="protein sequence ID" value="SUO98519.1"/>
    <property type="molecule type" value="Genomic_DNA"/>
</dbReference>
<dbReference type="InterPro" id="IPR023393">
    <property type="entry name" value="START-like_dom_sf"/>
</dbReference>
<dbReference type="GO" id="GO:0048039">
    <property type="term" value="F:ubiquinone binding"/>
    <property type="evidence" value="ECO:0007669"/>
    <property type="project" value="InterPro"/>
</dbReference>
<reference evidence="4 5" key="1">
    <citation type="submission" date="2018-06" db="EMBL/GenBank/DDBJ databases">
        <authorList>
            <consortium name="Pathogen Informatics"/>
            <person name="Doyle S."/>
        </authorList>
    </citation>
    <scope>NUCLEOTIDE SEQUENCE [LARGE SCALE GENOMIC DNA]</scope>
    <source>
        <strain evidence="4 5">NCTC10717</strain>
    </source>
</reference>
<evidence type="ECO:0000313" key="5">
    <source>
        <dbReference type="Proteomes" id="UP000254575"/>
    </source>
</evidence>
<dbReference type="PANTHER" id="PTHR12901:SF10">
    <property type="entry name" value="COENZYME Q-BINDING PROTEIN COQ10, MITOCHONDRIAL"/>
    <property type="match status" value="1"/>
</dbReference>
<evidence type="ECO:0000259" key="3">
    <source>
        <dbReference type="Pfam" id="PF03364"/>
    </source>
</evidence>
<dbReference type="CDD" id="cd07813">
    <property type="entry name" value="COQ10p_like"/>
    <property type="match status" value="1"/>
</dbReference>
<accession>A0A380N148</accession>
<dbReference type="AlphaFoldDB" id="A0A380N148"/>
<evidence type="ECO:0000256" key="2">
    <source>
        <dbReference type="ARBA" id="ARBA00022649"/>
    </source>
</evidence>
<gene>
    <name evidence="4" type="primary">ratA</name>
    <name evidence="4" type="ORF">NCTC10717_02271</name>
</gene>
<dbReference type="PANTHER" id="PTHR12901">
    <property type="entry name" value="SPERM PROTEIN HOMOLOG"/>
    <property type="match status" value="1"/>
</dbReference>
<dbReference type="SUPFAM" id="SSF55961">
    <property type="entry name" value="Bet v1-like"/>
    <property type="match status" value="1"/>
</dbReference>
<dbReference type="RefSeq" id="WP_245888185.1">
    <property type="nucleotide sequence ID" value="NZ_UHIA01000004.1"/>
</dbReference>
<dbReference type="Proteomes" id="UP000254575">
    <property type="component" value="Unassembled WGS sequence"/>
</dbReference>
<dbReference type="GO" id="GO:0045333">
    <property type="term" value="P:cellular respiration"/>
    <property type="evidence" value="ECO:0007669"/>
    <property type="project" value="InterPro"/>
</dbReference>
<protein>
    <submittedName>
        <fullName evidence="4">Ribosome association toxin RatA</fullName>
    </submittedName>
</protein>
<keyword evidence="2" id="KW-1277">Toxin-antitoxin system</keyword>
<dbReference type="Gene3D" id="3.30.530.20">
    <property type="match status" value="1"/>
</dbReference>
<organism evidence="4 5">
    <name type="scientific">Suttonella indologenes</name>
    <dbReference type="NCBI Taxonomy" id="13276"/>
    <lineage>
        <taxon>Bacteria</taxon>
        <taxon>Pseudomonadati</taxon>
        <taxon>Pseudomonadota</taxon>
        <taxon>Gammaproteobacteria</taxon>
        <taxon>Cardiobacteriales</taxon>
        <taxon>Cardiobacteriaceae</taxon>
        <taxon>Suttonella</taxon>
    </lineage>
</organism>